<evidence type="ECO:0000313" key="2">
    <source>
        <dbReference type="Proteomes" id="UP001170624"/>
    </source>
</evidence>
<accession>A0AAW7Y505</accession>
<name>A0AAW7Y505_9GAMM</name>
<protein>
    <recommendedName>
        <fullName evidence="3">Lipoprotein</fullName>
    </recommendedName>
</protein>
<comment type="caution">
    <text evidence="1">The sequence shown here is derived from an EMBL/GenBank/DDBJ whole genome shotgun (WGS) entry which is preliminary data.</text>
</comment>
<dbReference type="Proteomes" id="UP001170624">
    <property type="component" value="Unassembled WGS sequence"/>
</dbReference>
<organism evidence="1 2">
    <name type="scientific">Photobacterium sanguinicancri</name>
    <dbReference type="NCBI Taxonomy" id="875932"/>
    <lineage>
        <taxon>Bacteria</taxon>
        <taxon>Pseudomonadati</taxon>
        <taxon>Pseudomonadota</taxon>
        <taxon>Gammaproteobacteria</taxon>
        <taxon>Vibrionales</taxon>
        <taxon>Vibrionaceae</taxon>
        <taxon>Photobacterium</taxon>
    </lineage>
</organism>
<dbReference type="PROSITE" id="PS51257">
    <property type="entry name" value="PROKAR_LIPOPROTEIN"/>
    <property type="match status" value="1"/>
</dbReference>
<dbReference type="RefSeq" id="WP_303499928.1">
    <property type="nucleotide sequence ID" value="NZ_JAUOPU010000012.1"/>
</dbReference>
<dbReference type="AlphaFoldDB" id="A0AAW7Y505"/>
<gene>
    <name evidence="1" type="ORF">Q4568_12995</name>
</gene>
<dbReference type="EMBL" id="JAUOPU010000012">
    <property type="protein sequence ID" value="MDO6543457.1"/>
    <property type="molecule type" value="Genomic_DNA"/>
</dbReference>
<evidence type="ECO:0000313" key="1">
    <source>
        <dbReference type="EMBL" id="MDO6543457.1"/>
    </source>
</evidence>
<evidence type="ECO:0008006" key="3">
    <source>
        <dbReference type="Google" id="ProtNLM"/>
    </source>
</evidence>
<sequence>MIFVKKGTFVLAGLLSFGLVGCSSQQTQQLGLRSSTVYSSPQQMSNQELCDTYVHGRDSVHTRFAIASEWSRRGLSIKYCKEKNQELFITTAVKALAGISSETKKENANAVQPVQPVAK</sequence>
<proteinExistence type="predicted"/>
<reference evidence="1" key="1">
    <citation type="submission" date="2023-07" db="EMBL/GenBank/DDBJ databases">
        <title>Genome content predicts the carbon catabolic preferences of heterotrophic bacteria.</title>
        <authorList>
            <person name="Gralka M."/>
        </authorList>
    </citation>
    <scope>NUCLEOTIDE SEQUENCE</scope>
    <source>
        <strain evidence="1">G2M05</strain>
    </source>
</reference>